<evidence type="ECO:0000313" key="2">
    <source>
        <dbReference type="Proteomes" id="UP001151760"/>
    </source>
</evidence>
<reference evidence="1" key="2">
    <citation type="submission" date="2022-01" db="EMBL/GenBank/DDBJ databases">
        <authorList>
            <person name="Yamashiro T."/>
            <person name="Shiraishi A."/>
            <person name="Satake H."/>
            <person name="Nakayama K."/>
        </authorList>
    </citation>
    <scope>NUCLEOTIDE SEQUENCE</scope>
</reference>
<keyword evidence="2" id="KW-1185">Reference proteome</keyword>
<dbReference type="EMBL" id="BQNB010018936">
    <property type="protein sequence ID" value="GJT79847.1"/>
    <property type="molecule type" value="Genomic_DNA"/>
</dbReference>
<reference evidence="1" key="1">
    <citation type="journal article" date="2022" name="Int. J. Mol. Sci.">
        <title>Draft Genome of Tanacetum Coccineum: Genomic Comparison of Closely Related Tanacetum-Family Plants.</title>
        <authorList>
            <person name="Yamashiro T."/>
            <person name="Shiraishi A."/>
            <person name="Nakayama K."/>
            <person name="Satake H."/>
        </authorList>
    </citation>
    <scope>NUCLEOTIDE SEQUENCE</scope>
</reference>
<organism evidence="1 2">
    <name type="scientific">Tanacetum coccineum</name>
    <dbReference type="NCBI Taxonomy" id="301880"/>
    <lineage>
        <taxon>Eukaryota</taxon>
        <taxon>Viridiplantae</taxon>
        <taxon>Streptophyta</taxon>
        <taxon>Embryophyta</taxon>
        <taxon>Tracheophyta</taxon>
        <taxon>Spermatophyta</taxon>
        <taxon>Magnoliopsida</taxon>
        <taxon>eudicotyledons</taxon>
        <taxon>Gunneridae</taxon>
        <taxon>Pentapetalae</taxon>
        <taxon>asterids</taxon>
        <taxon>campanulids</taxon>
        <taxon>Asterales</taxon>
        <taxon>Asteraceae</taxon>
        <taxon>Asteroideae</taxon>
        <taxon>Anthemideae</taxon>
        <taxon>Anthemidinae</taxon>
        <taxon>Tanacetum</taxon>
    </lineage>
</organism>
<protein>
    <submittedName>
        <fullName evidence="1">Uncharacterized protein</fullName>
    </submittedName>
</protein>
<comment type="caution">
    <text evidence="1">The sequence shown here is derived from an EMBL/GenBank/DDBJ whole genome shotgun (WGS) entry which is preliminary data.</text>
</comment>
<dbReference type="Proteomes" id="UP001151760">
    <property type="component" value="Unassembled WGS sequence"/>
</dbReference>
<name>A0ABQ5GW19_9ASTR</name>
<gene>
    <name evidence="1" type="ORF">Tco_1054189</name>
</gene>
<sequence>MVEDIGQIIGNHVGQNVVQNLGIQNIKNKNGLSVLPRIANQNGNGKVVTARAEGNSNGNNENQIRLLKRKKKESNSILSNLISWLLQVPRMRLRK</sequence>
<evidence type="ECO:0000313" key="1">
    <source>
        <dbReference type="EMBL" id="GJT79847.1"/>
    </source>
</evidence>
<proteinExistence type="predicted"/>
<accession>A0ABQ5GW19</accession>